<protein>
    <submittedName>
        <fullName evidence="2">DUF4920 domain-containing protein</fullName>
    </submittedName>
</protein>
<dbReference type="RefSeq" id="WP_377239522.1">
    <property type="nucleotide sequence ID" value="NZ_JBHLXP010000001.1"/>
</dbReference>
<name>A0ABV6B7P5_9GAMM</name>
<comment type="caution">
    <text evidence="2">The sequence shown here is derived from an EMBL/GenBank/DDBJ whole genome shotgun (WGS) entry which is preliminary data.</text>
</comment>
<keyword evidence="3" id="KW-1185">Reference proteome</keyword>
<evidence type="ECO:0000256" key="1">
    <source>
        <dbReference type="SAM" id="SignalP"/>
    </source>
</evidence>
<dbReference type="EMBL" id="JBHLXP010000001">
    <property type="protein sequence ID" value="MFC0046874.1"/>
    <property type="molecule type" value="Genomic_DNA"/>
</dbReference>
<organism evidence="2 3">
    <name type="scientific">Rheinheimera tilapiae</name>
    <dbReference type="NCBI Taxonomy" id="875043"/>
    <lineage>
        <taxon>Bacteria</taxon>
        <taxon>Pseudomonadati</taxon>
        <taxon>Pseudomonadota</taxon>
        <taxon>Gammaproteobacteria</taxon>
        <taxon>Chromatiales</taxon>
        <taxon>Chromatiaceae</taxon>
        <taxon>Rheinheimera</taxon>
    </lineage>
</organism>
<evidence type="ECO:0000313" key="2">
    <source>
        <dbReference type="EMBL" id="MFC0046874.1"/>
    </source>
</evidence>
<evidence type="ECO:0000313" key="3">
    <source>
        <dbReference type="Proteomes" id="UP001589813"/>
    </source>
</evidence>
<dbReference type="Proteomes" id="UP001589813">
    <property type="component" value="Unassembled WGS sequence"/>
</dbReference>
<accession>A0ABV6B7P5</accession>
<reference evidence="2 3" key="1">
    <citation type="submission" date="2024-09" db="EMBL/GenBank/DDBJ databases">
        <authorList>
            <person name="Sun Q."/>
            <person name="Mori K."/>
        </authorList>
    </citation>
    <scope>NUCLEOTIDE SEQUENCE [LARGE SCALE GENOMIC DNA]</scope>
    <source>
        <strain evidence="2 3">KCTC 23315</strain>
    </source>
</reference>
<proteinExistence type="predicted"/>
<dbReference type="InterPro" id="IPR032577">
    <property type="entry name" value="DUF4920"/>
</dbReference>
<gene>
    <name evidence="2" type="ORF">ACFFJP_01060</name>
</gene>
<dbReference type="Pfam" id="PF16267">
    <property type="entry name" value="DUF4920"/>
    <property type="match status" value="1"/>
</dbReference>
<feature type="chain" id="PRO_5045572572" evidence="1">
    <location>
        <begin position="20"/>
        <end position="153"/>
    </location>
</feature>
<feature type="signal peptide" evidence="1">
    <location>
        <begin position="1"/>
        <end position="19"/>
    </location>
</feature>
<sequence>MKKTIALALALLFSPLASASQSFGPAFDFAKSGSVTVAQVLAKPAGYLQQPFTVQGKIDAVCQKKGCWMQFATAADQPTFRLKVKDGDMVFPVSAKGKNAYAHGSLKAKPMTLEQTKTYLKHRAEEQGEAFDANAVQTAITLYQFEPVSVLIE</sequence>
<keyword evidence="1" id="KW-0732">Signal</keyword>